<dbReference type="InterPro" id="IPR005841">
    <property type="entry name" value="Alpha-D-phosphohexomutase_SF"/>
</dbReference>
<dbReference type="Proteomes" id="UP000199504">
    <property type="component" value="Unassembled WGS sequence"/>
</dbReference>
<evidence type="ECO:0000256" key="5">
    <source>
        <dbReference type="ARBA" id="ARBA00022842"/>
    </source>
</evidence>
<gene>
    <name evidence="11" type="ORF">GA0070564_101509</name>
</gene>
<dbReference type="GO" id="GO:0046872">
    <property type="term" value="F:metal ion binding"/>
    <property type="evidence" value="ECO:0007669"/>
    <property type="project" value="UniProtKB-KW"/>
</dbReference>
<dbReference type="SUPFAM" id="SSF53738">
    <property type="entry name" value="Phosphoglucomutase, first 3 domains"/>
    <property type="match status" value="3"/>
</dbReference>
<dbReference type="PANTHER" id="PTHR43771">
    <property type="entry name" value="PHOSPHOMANNOMUTASE"/>
    <property type="match status" value="1"/>
</dbReference>
<evidence type="ECO:0000313" key="12">
    <source>
        <dbReference type="Proteomes" id="UP000199504"/>
    </source>
</evidence>
<evidence type="ECO:0000256" key="2">
    <source>
        <dbReference type="ARBA" id="ARBA00010231"/>
    </source>
</evidence>
<dbReference type="Gene3D" id="3.30.310.50">
    <property type="entry name" value="Alpha-D-phosphohexomutase, C-terminal domain"/>
    <property type="match status" value="1"/>
</dbReference>
<dbReference type="PRINTS" id="PR00509">
    <property type="entry name" value="PGMPMM"/>
</dbReference>
<proteinExistence type="inferred from homology"/>
<dbReference type="CDD" id="cd03089">
    <property type="entry name" value="PMM_PGM"/>
    <property type="match status" value="1"/>
</dbReference>
<evidence type="ECO:0000256" key="4">
    <source>
        <dbReference type="ARBA" id="ARBA00022723"/>
    </source>
</evidence>
<dbReference type="InterPro" id="IPR036900">
    <property type="entry name" value="A-D-PHexomutase_C_sf"/>
</dbReference>
<evidence type="ECO:0000259" key="7">
    <source>
        <dbReference type="Pfam" id="PF00408"/>
    </source>
</evidence>
<dbReference type="InterPro" id="IPR005846">
    <property type="entry name" value="A-D-PHexomutase_a/b/a-III"/>
</dbReference>
<dbReference type="InterPro" id="IPR005845">
    <property type="entry name" value="A-D-PHexomutase_a/b/a-II"/>
</dbReference>
<dbReference type="Pfam" id="PF02879">
    <property type="entry name" value="PGM_PMM_II"/>
    <property type="match status" value="1"/>
</dbReference>
<evidence type="ECO:0000259" key="9">
    <source>
        <dbReference type="Pfam" id="PF02879"/>
    </source>
</evidence>
<sequence>MSDLSQIIKAYDVRGTVPEQWDEPVAQAIGAAFTQFLAATGEPGDAVVIGHDMRATSPGLAAAFAAGVRAEGRAVIEIGLASTDMLYYASGALDLPGAMFTASHNPAKYNGIKMCRAGARPIGQDSGLAEIRDRAEALLDKGEAAPAGEPTAPAEQRDLRPEYAAHLRQLVDLSGIRPLKVVVDAGNGMGGHTVPSVLGDAVLPALPLTIVPLYFELDGTFPNHEANPLDPANLVDLQRAVVAHGADLGLAFDGDADRCFVVDERGRPVSPSAITALVAVRELAKHPGSTVIHNPITSAAVPEIIREHGGRPVVARVGHSFIKAEMARTNAVFGGEHSAHYYFRDFWFADTGMLAAMHTLAALGEQPLPLSELAAGYERYVASGEINSTVDDQAAKVAEVRAAYPRAEVGELDGLTLRFPDGAWFNLRASNTEPLLRLNVEAPSEERMISLRDEVLDRVRR</sequence>
<dbReference type="Pfam" id="PF00408">
    <property type="entry name" value="PGM_PMM_IV"/>
    <property type="match status" value="1"/>
</dbReference>
<dbReference type="PANTHER" id="PTHR43771:SF1">
    <property type="entry name" value="PHOSPHOMANNOMUTASE"/>
    <property type="match status" value="1"/>
</dbReference>
<keyword evidence="5" id="KW-0460">Magnesium</keyword>
<keyword evidence="4" id="KW-0479">Metal-binding</keyword>
<dbReference type="Pfam" id="PF02878">
    <property type="entry name" value="PGM_PMM_I"/>
    <property type="match status" value="1"/>
</dbReference>
<organism evidence="11 12">
    <name type="scientific">Micromonospora mirobrigensis</name>
    <dbReference type="NCBI Taxonomy" id="262898"/>
    <lineage>
        <taxon>Bacteria</taxon>
        <taxon>Bacillati</taxon>
        <taxon>Actinomycetota</taxon>
        <taxon>Actinomycetes</taxon>
        <taxon>Micromonosporales</taxon>
        <taxon>Micromonosporaceae</taxon>
        <taxon>Micromonospora</taxon>
    </lineage>
</organism>
<dbReference type="OrthoDB" id="9803322at2"/>
<dbReference type="InterPro" id="IPR005844">
    <property type="entry name" value="A-D-PHexomutase_a/b/a-I"/>
</dbReference>
<evidence type="ECO:0000313" key="11">
    <source>
        <dbReference type="EMBL" id="SCE71638.1"/>
    </source>
</evidence>
<keyword evidence="6" id="KW-0413">Isomerase</keyword>
<evidence type="ECO:0000256" key="1">
    <source>
        <dbReference type="ARBA" id="ARBA00001946"/>
    </source>
</evidence>
<evidence type="ECO:0000259" key="8">
    <source>
        <dbReference type="Pfam" id="PF02878"/>
    </source>
</evidence>
<feature type="domain" description="Alpha-D-phosphohexomutase alpha/beta/alpha" evidence="9">
    <location>
        <begin position="162"/>
        <end position="266"/>
    </location>
</feature>
<feature type="domain" description="Alpha-D-phosphohexomutase alpha/beta/alpha" evidence="10">
    <location>
        <begin position="274"/>
        <end position="380"/>
    </location>
</feature>
<evidence type="ECO:0000256" key="6">
    <source>
        <dbReference type="ARBA" id="ARBA00023235"/>
    </source>
</evidence>
<keyword evidence="3" id="KW-0597">Phosphoprotein</keyword>
<dbReference type="Pfam" id="PF02880">
    <property type="entry name" value="PGM_PMM_III"/>
    <property type="match status" value="1"/>
</dbReference>
<evidence type="ECO:0000256" key="3">
    <source>
        <dbReference type="ARBA" id="ARBA00022553"/>
    </source>
</evidence>
<reference evidence="12" key="1">
    <citation type="submission" date="2016-06" db="EMBL/GenBank/DDBJ databases">
        <authorList>
            <person name="Varghese N."/>
            <person name="Submissions Spin"/>
        </authorList>
    </citation>
    <scope>NUCLEOTIDE SEQUENCE [LARGE SCALE GENOMIC DNA]</scope>
    <source>
        <strain evidence="12">DSM 44830</strain>
    </source>
</reference>
<dbReference type="InterPro" id="IPR005843">
    <property type="entry name" value="A-D-PHexomutase_C"/>
</dbReference>
<dbReference type="GO" id="GO:0016868">
    <property type="term" value="F:intramolecular phosphotransferase activity"/>
    <property type="evidence" value="ECO:0007669"/>
    <property type="project" value="InterPro"/>
</dbReference>
<feature type="domain" description="Alpha-D-phosphohexomutase alpha/beta/alpha" evidence="8">
    <location>
        <begin position="6"/>
        <end position="136"/>
    </location>
</feature>
<dbReference type="RefSeq" id="WP_091601851.1">
    <property type="nucleotide sequence ID" value="NZ_FMCX01000001.1"/>
</dbReference>
<dbReference type="EMBL" id="FMCX01000001">
    <property type="protein sequence ID" value="SCE71638.1"/>
    <property type="molecule type" value="Genomic_DNA"/>
</dbReference>
<name>A0A1C4UJ00_9ACTN</name>
<dbReference type="GO" id="GO:0005975">
    <property type="term" value="P:carbohydrate metabolic process"/>
    <property type="evidence" value="ECO:0007669"/>
    <property type="project" value="InterPro"/>
</dbReference>
<accession>A0A1C4UJ00</accession>
<keyword evidence="12" id="KW-1185">Reference proteome</keyword>
<dbReference type="AlphaFoldDB" id="A0A1C4UJ00"/>
<dbReference type="Gene3D" id="3.40.120.10">
    <property type="entry name" value="Alpha-D-Glucose-1,6-Bisphosphate, subunit A, domain 3"/>
    <property type="match status" value="3"/>
</dbReference>
<feature type="domain" description="Alpha-D-phosphohexomutase C-terminal" evidence="7">
    <location>
        <begin position="385"/>
        <end position="457"/>
    </location>
</feature>
<comment type="cofactor">
    <cofactor evidence="1">
        <name>Mg(2+)</name>
        <dbReference type="ChEBI" id="CHEBI:18420"/>
    </cofactor>
</comment>
<dbReference type="InterPro" id="IPR016055">
    <property type="entry name" value="A-D-PHexomutase_a/b/a-I/II/III"/>
</dbReference>
<dbReference type="SUPFAM" id="SSF55957">
    <property type="entry name" value="Phosphoglucomutase, C-terminal domain"/>
    <property type="match status" value="1"/>
</dbReference>
<dbReference type="NCBIfam" id="NF007088">
    <property type="entry name" value="PRK09542.1"/>
    <property type="match status" value="1"/>
</dbReference>
<comment type="similarity">
    <text evidence="2">Belongs to the phosphohexose mutase family.</text>
</comment>
<protein>
    <submittedName>
        <fullName evidence="11">Phosphomannomutase</fullName>
    </submittedName>
</protein>
<evidence type="ECO:0000259" key="10">
    <source>
        <dbReference type="Pfam" id="PF02880"/>
    </source>
</evidence>
<dbReference type="STRING" id="262898.GA0070564_101509"/>